<dbReference type="EMBL" id="JAFHKU010000133">
    <property type="protein sequence ID" value="MBN3559981.1"/>
    <property type="molecule type" value="Genomic_DNA"/>
</dbReference>
<dbReference type="GO" id="GO:0061503">
    <property type="term" value="F:tRNA threonylcarbamoyladenosine dehydratase"/>
    <property type="evidence" value="ECO:0007669"/>
    <property type="project" value="TreeGrafter"/>
</dbReference>
<accession>A0AA41A3K3</accession>
<evidence type="ECO:0000259" key="1">
    <source>
        <dbReference type="Pfam" id="PF00899"/>
    </source>
</evidence>
<dbReference type="Proteomes" id="UP000584663">
    <property type="component" value="Unassembled WGS sequence"/>
</dbReference>
<dbReference type="AlphaFoldDB" id="A0AA41A3K3"/>
<evidence type="ECO:0000259" key="2">
    <source>
        <dbReference type="Pfam" id="PF14461"/>
    </source>
</evidence>
<dbReference type="Pfam" id="PF00899">
    <property type="entry name" value="ThiF"/>
    <property type="match status" value="1"/>
</dbReference>
<sequence length="605" mass="64470">MTSDVAVQLVDERLAADLGIVPERLDAGRLRAAYPRRAFVDGWRIPVDCSDGQTRRVDLLIVSAFPAAYPRTALVDRPDDLEWPHVEGDGVMCLLPIHAEVDAGDPAAVAVNLLARSARLIEELLSGDIVERDFREEFLTYWFYGSDFGAPKVRSLLRPGGPSRMVRVWRDRAGAMTVAEDAATLERWLANLSGSPHARKTCRHEPAALVWLPTPPVPADYPIIGANVVTLAATAGPGASGIVEELAAATVDNALVVFGAEGRGGAGLIAVETTVAHRRSGARGGTEHPLTQGFRAAPLPASVAASRMFSAAPMRRLQVDRADARWIHGRGRDPRIERLIASTVVVIGCGSLGSSVAARLARAGVGRLHLVDNDALAWSNVGRHELGADCVGFNKAKALAERLRREFPHMDVAGHDLGMHVLLSHHERLLIDADLIVAATGSWGAEGALDRWHVATGRNAPIVYGWLEDLALAAHAVTISKTGGCLRCGFGPTGVPLLPALDWPSGRTEHEEPACGNHYQPYGAVELGFAVDLVATTSLNALLERPAESVEHVWLTARANTVAAGAMLAETLTRRSNQVPLGGGLVTAPWPKGCEHCTNAINLAA</sequence>
<evidence type="ECO:0000313" key="3">
    <source>
        <dbReference type="EMBL" id="MBB4608313.1"/>
    </source>
</evidence>
<organism evidence="4 6">
    <name type="scientific">Sphingomonas yabuuchiae</name>
    <dbReference type="NCBI Taxonomy" id="172044"/>
    <lineage>
        <taxon>Bacteria</taxon>
        <taxon>Pseudomonadati</taxon>
        <taxon>Pseudomonadota</taxon>
        <taxon>Alphaproteobacteria</taxon>
        <taxon>Sphingomonadales</taxon>
        <taxon>Sphingomonadaceae</taxon>
        <taxon>Sphingomonas</taxon>
    </lineage>
</organism>
<reference evidence="4" key="2">
    <citation type="submission" date="2021-01" db="EMBL/GenBank/DDBJ databases">
        <title>Genome Sequencing of Type Strains.</title>
        <authorList>
            <person name="Lemaire J.F."/>
            <person name="Inderbitzin P."/>
            <person name="Collins S.B."/>
            <person name="Wespe N."/>
            <person name="Knight-Connoni V."/>
        </authorList>
    </citation>
    <scope>NUCLEOTIDE SEQUENCE</scope>
    <source>
        <strain evidence="4">DSM 14562</strain>
    </source>
</reference>
<dbReference type="InterPro" id="IPR000594">
    <property type="entry name" value="ThiF_NAD_FAD-bd"/>
</dbReference>
<dbReference type="Pfam" id="PF14461">
    <property type="entry name" value="Prok-E2_B"/>
    <property type="match status" value="1"/>
</dbReference>
<comment type="caution">
    <text evidence="4">The sequence shown here is derived from an EMBL/GenBank/DDBJ whole genome shotgun (WGS) entry which is preliminary data.</text>
</comment>
<proteinExistence type="predicted"/>
<dbReference type="InterPro" id="IPR032701">
    <property type="entry name" value="Prok-E2_B_dom"/>
</dbReference>
<keyword evidence="5" id="KW-1185">Reference proteome</keyword>
<protein>
    <submittedName>
        <fullName evidence="3">Molybdopterin/thiamine biosynthesis adenylyltransferase</fullName>
    </submittedName>
    <submittedName>
        <fullName evidence="4">ThiF family adenylyltransferase</fullName>
    </submittedName>
</protein>
<evidence type="ECO:0000313" key="4">
    <source>
        <dbReference type="EMBL" id="MBN3559981.1"/>
    </source>
</evidence>
<dbReference type="GO" id="GO:0061504">
    <property type="term" value="P:cyclic threonylcarbamoyladenosine biosynthetic process"/>
    <property type="evidence" value="ECO:0007669"/>
    <property type="project" value="TreeGrafter"/>
</dbReference>
<evidence type="ECO:0000313" key="6">
    <source>
        <dbReference type="Proteomes" id="UP000704529"/>
    </source>
</evidence>
<dbReference type="Proteomes" id="UP000704529">
    <property type="component" value="Unassembled WGS sequence"/>
</dbReference>
<name>A0AA41A3K3_9SPHN</name>
<dbReference type="GO" id="GO:0008641">
    <property type="term" value="F:ubiquitin-like modifier activating enzyme activity"/>
    <property type="evidence" value="ECO:0007669"/>
    <property type="project" value="InterPro"/>
</dbReference>
<dbReference type="GO" id="GO:0016779">
    <property type="term" value="F:nucleotidyltransferase activity"/>
    <property type="evidence" value="ECO:0007669"/>
    <property type="project" value="UniProtKB-KW"/>
</dbReference>
<dbReference type="SUPFAM" id="SSF69572">
    <property type="entry name" value="Activating enzymes of the ubiquitin-like proteins"/>
    <property type="match status" value="1"/>
</dbReference>
<feature type="domain" description="Prokaryotic E2 family B" evidence="2">
    <location>
        <begin position="37"/>
        <end position="142"/>
    </location>
</feature>
<dbReference type="InterPro" id="IPR035985">
    <property type="entry name" value="Ubiquitin-activating_enz"/>
</dbReference>
<dbReference type="EMBL" id="JACHNX010000001">
    <property type="protein sequence ID" value="MBB4608313.1"/>
    <property type="molecule type" value="Genomic_DNA"/>
</dbReference>
<gene>
    <name evidence="3" type="ORF">GGQ89_000501</name>
    <name evidence="4" type="ORF">JYA60_17290</name>
</gene>
<keyword evidence="4" id="KW-0808">Transferase</keyword>
<dbReference type="Gene3D" id="3.40.50.720">
    <property type="entry name" value="NAD(P)-binding Rossmann-like Domain"/>
    <property type="match status" value="1"/>
</dbReference>
<dbReference type="PANTHER" id="PTHR43267:SF1">
    <property type="entry name" value="TRNA THREONYLCARBAMOYLADENOSINE DEHYDRATASE"/>
    <property type="match status" value="1"/>
</dbReference>
<reference evidence="3 5" key="1">
    <citation type="submission" date="2020-08" db="EMBL/GenBank/DDBJ databases">
        <title>Genomic Encyclopedia of Type Strains, Phase IV (KMG-IV): sequencing the most valuable type-strain genomes for metagenomic binning, comparative biology and taxonomic classification.</title>
        <authorList>
            <person name="Goeker M."/>
        </authorList>
    </citation>
    <scope>NUCLEOTIDE SEQUENCE [LARGE SCALE GENOMIC DNA]</scope>
    <source>
        <strain evidence="3 5">DSM 14562</strain>
    </source>
</reference>
<evidence type="ECO:0000313" key="5">
    <source>
        <dbReference type="Proteomes" id="UP000584663"/>
    </source>
</evidence>
<dbReference type="PANTHER" id="PTHR43267">
    <property type="entry name" value="TRNA THREONYLCARBAMOYLADENOSINE DEHYDRATASE"/>
    <property type="match status" value="1"/>
</dbReference>
<dbReference type="InterPro" id="IPR045886">
    <property type="entry name" value="ThiF/MoeB/HesA"/>
</dbReference>
<dbReference type="RefSeq" id="WP_184103796.1">
    <property type="nucleotide sequence ID" value="NZ_JACHNX010000001.1"/>
</dbReference>
<keyword evidence="4" id="KW-0548">Nucleotidyltransferase</keyword>
<feature type="domain" description="THIF-type NAD/FAD binding fold" evidence="1">
    <location>
        <begin position="335"/>
        <end position="517"/>
    </location>
</feature>